<dbReference type="InterPro" id="IPR016676">
    <property type="entry name" value="P_lipid/glycerol_AcTrfase_prd"/>
</dbReference>
<dbReference type="Proteomes" id="UP000247781">
    <property type="component" value="Unassembled WGS sequence"/>
</dbReference>
<dbReference type="CDD" id="cd07987">
    <property type="entry name" value="LPLAT_MGAT-like"/>
    <property type="match status" value="1"/>
</dbReference>
<proteinExistence type="predicted"/>
<dbReference type="Pfam" id="PF01553">
    <property type="entry name" value="Acyltransferase"/>
    <property type="match status" value="1"/>
</dbReference>
<organism evidence="2 3">
    <name type="scientific">Mycolicibacterium moriokaense</name>
    <dbReference type="NCBI Taxonomy" id="39691"/>
    <lineage>
        <taxon>Bacteria</taxon>
        <taxon>Bacillati</taxon>
        <taxon>Actinomycetota</taxon>
        <taxon>Actinomycetes</taxon>
        <taxon>Mycobacteriales</taxon>
        <taxon>Mycobacteriaceae</taxon>
        <taxon>Mycolicibacterium</taxon>
    </lineage>
</organism>
<dbReference type="AlphaFoldDB" id="A0A318H9A3"/>
<name>A0A318H9A3_9MYCO</name>
<evidence type="ECO:0000313" key="3">
    <source>
        <dbReference type="Proteomes" id="UP000247781"/>
    </source>
</evidence>
<dbReference type="EMBL" id="QJJU01000026">
    <property type="protein sequence ID" value="PXX02294.1"/>
    <property type="molecule type" value="Genomic_DNA"/>
</dbReference>
<dbReference type="GO" id="GO:0016746">
    <property type="term" value="F:acyltransferase activity"/>
    <property type="evidence" value="ECO:0007669"/>
    <property type="project" value="UniProtKB-KW"/>
</dbReference>
<dbReference type="PANTHER" id="PTHR22753:SF14">
    <property type="entry name" value="MONOACYLGLYCEROL_DIACYLGLYCEROL O-ACYLTRANSFERASE"/>
    <property type="match status" value="1"/>
</dbReference>
<dbReference type="PIRSF" id="PIRSF016753">
    <property type="entry name" value="P_lipid/glycerol_ac_tran_prd"/>
    <property type="match status" value="1"/>
</dbReference>
<dbReference type="OrthoDB" id="7056876at2"/>
<feature type="domain" description="Phospholipid/glycerol acyltransferase" evidence="1">
    <location>
        <begin position="57"/>
        <end position="176"/>
    </location>
</feature>
<keyword evidence="3" id="KW-1185">Reference proteome</keyword>
<keyword evidence="2" id="KW-0808">Transferase</keyword>
<comment type="caution">
    <text evidence="2">The sequence shown here is derived from an EMBL/GenBank/DDBJ whole genome shotgun (WGS) entry which is preliminary data.</text>
</comment>
<dbReference type="PANTHER" id="PTHR22753">
    <property type="entry name" value="TRANSMEMBRANE PROTEIN 68"/>
    <property type="match status" value="1"/>
</dbReference>
<evidence type="ECO:0000259" key="1">
    <source>
        <dbReference type="SMART" id="SM00563"/>
    </source>
</evidence>
<keyword evidence="2" id="KW-0012">Acyltransferase</keyword>
<reference evidence="2 3" key="2">
    <citation type="submission" date="2018-06" db="EMBL/GenBank/DDBJ databases">
        <title>Sequencing of bacterial isolates from soil warming experiment in Harvard Forest, Massachusetts, USA.</title>
        <authorList>
            <person name="Deangelis K.PhD."/>
        </authorList>
    </citation>
    <scope>NUCLEOTIDE SEQUENCE [LARGE SCALE GENOMIC DNA]</scope>
    <source>
        <strain evidence="2 3">GAS496</strain>
    </source>
</reference>
<protein>
    <submittedName>
        <fullName evidence="2">1-acyl-sn-glycerol-3-phosphate acyltransferase</fullName>
    </submittedName>
</protein>
<dbReference type="InterPro" id="IPR002123">
    <property type="entry name" value="Plipid/glycerol_acylTrfase"/>
</dbReference>
<accession>A0A318H9A3</accession>
<dbReference type="GO" id="GO:0016020">
    <property type="term" value="C:membrane"/>
    <property type="evidence" value="ECO:0007669"/>
    <property type="project" value="TreeGrafter"/>
</dbReference>
<dbReference type="SMART" id="SM00563">
    <property type="entry name" value="PlsC"/>
    <property type="match status" value="1"/>
</dbReference>
<gene>
    <name evidence="2" type="ORF">C8E89_12669</name>
</gene>
<evidence type="ECO:0000313" key="2">
    <source>
        <dbReference type="EMBL" id="PXX02294.1"/>
    </source>
</evidence>
<reference evidence="3" key="1">
    <citation type="submission" date="2018-05" db="EMBL/GenBank/DDBJ databases">
        <authorList>
            <person name="Deangelis K."/>
            <person name="Huntemann M."/>
            <person name="Clum A."/>
            <person name="Pillay M."/>
            <person name="Palaniappan K."/>
            <person name="Varghese N."/>
            <person name="Mikhailova N."/>
            <person name="Stamatis D."/>
            <person name="Reddy T."/>
            <person name="Daum C."/>
            <person name="Shapiro N."/>
            <person name="Ivanova N."/>
            <person name="Kyrpides N."/>
            <person name="Woyke T."/>
        </authorList>
    </citation>
    <scope>NUCLEOTIDE SEQUENCE [LARGE SCALE GENOMIC DNA]</scope>
    <source>
        <strain evidence="3">GAS496</strain>
    </source>
</reference>
<sequence>MKQGRRGMSRNGVDKPEVAKWDPGFTRQIKNLVGPIIKRYFRAEVRDLDAMPAVGGALVVSNHSGGMFTPDVLIFAPAFYEKFGFDRPVYTLAHYGVFIANVGDWLRRAGVIEASRENAAKALRSGAVVLVFPGGDYDSYRPTFKENVIDFAGRTGYVRTAIETGVPIVPMVSIGGQETQLFLARGDSIARRLGLKRARVEILPISIGFPFGLSAMLPPNLPLPAKIVTRVLEPIDIVAEFGEDPDVDDVDRHVRAVMQAALDELARERRFPVLG</sequence>